<proteinExistence type="predicted"/>
<dbReference type="Proteomes" id="UP000326979">
    <property type="component" value="Unassembled WGS sequence"/>
</dbReference>
<accession>A0A5N8VW15</accession>
<name>A0A5N8VW15_9ACTN</name>
<sequence length="70" mass="7748">MSASPCEHACTGRRLRDRARLLRCDRHGHHRAGQPVKPAAKSPVPVARGAEVRVEEALSQTAISVRRVER</sequence>
<keyword evidence="2" id="KW-1185">Reference proteome</keyword>
<dbReference type="AlphaFoldDB" id="A0A5N8VW15"/>
<protein>
    <submittedName>
        <fullName evidence="1">Uncharacterized protein</fullName>
    </submittedName>
</protein>
<evidence type="ECO:0000313" key="1">
    <source>
        <dbReference type="EMBL" id="MPY39463.1"/>
    </source>
</evidence>
<reference evidence="1 2" key="1">
    <citation type="submission" date="2019-07" db="EMBL/GenBank/DDBJ databases">
        <title>New species of Amycolatopsis and Streptomyces.</title>
        <authorList>
            <person name="Duangmal K."/>
            <person name="Teo W.F.A."/>
            <person name="Lipun K."/>
        </authorList>
    </citation>
    <scope>NUCLEOTIDE SEQUENCE [LARGE SCALE GENOMIC DNA]</scope>
    <source>
        <strain evidence="1 2">TISTR 2346</strain>
    </source>
</reference>
<comment type="caution">
    <text evidence="1">The sequence shown here is derived from an EMBL/GenBank/DDBJ whole genome shotgun (WGS) entry which is preliminary data.</text>
</comment>
<gene>
    <name evidence="1" type="ORF">FNH04_05910</name>
</gene>
<dbReference type="EMBL" id="VJZE01000022">
    <property type="protein sequence ID" value="MPY39463.1"/>
    <property type="molecule type" value="Genomic_DNA"/>
</dbReference>
<organism evidence="1 2">
    <name type="scientific">Streptomyces phyllanthi</name>
    <dbReference type="NCBI Taxonomy" id="1803180"/>
    <lineage>
        <taxon>Bacteria</taxon>
        <taxon>Bacillati</taxon>
        <taxon>Actinomycetota</taxon>
        <taxon>Actinomycetes</taxon>
        <taxon>Kitasatosporales</taxon>
        <taxon>Streptomycetaceae</taxon>
        <taxon>Streptomyces</taxon>
    </lineage>
</organism>
<evidence type="ECO:0000313" key="2">
    <source>
        <dbReference type="Proteomes" id="UP000326979"/>
    </source>
</evidence>